<dbReference type="HOGENOM" id="CLU_743600_0_0_7"/>
<dbReference type="STRING" id="378806.STAUR_0121"/>
<sequence>MSFEAPTLRDSFWKSLPPLPRGVELARQDSLVVPQHGPGGQAVYDLARVLVPQGSVPVLVAYRAPLVPALVPQLRRRLLELDEELRLRASAGRELPVPRLPMIVTDAASAGVISACEREDVALVDLRGTLLLRSEGVFVRVVGQAPVQRRSRAPVFHGKGCRLVRILLTAPEQLRTARELSERAQTSYAYTHGVLTQLEQDGYLVRVSRNTGFRVRDAVGLLRAWLDSGEKTSVTAEGFHAASTVPETLRSGYSALEEQGIHCIFTLASGLLPEERFVSGLPHGLYLTGSIEPVVQAFGLRRLTPHNFWVLRPEVAAETGVGGVYSAPRALPQGPGVALPQLAVDFQHSGGRGKEQAEALVERFARDLPLSPG</sequence>
<organism evidence="1 2">
    <name type="scientific">Stigmatella aurantiaca (strain DW4/3-1)</name>
    <dbReference type="NCBI Taxonomy" id="378806"/>
    <lineage>
        <taxon>Bacteria</taxon>
        <taxon>Pseudomonadati</taxon>
        <taxon>Myxococcota</taxon>
        <taxon>Myxococcia</taxon>
        <taxon>Myxococcales</taxon>
        <taxon>Cystobacterineae</taxon>
        <taxon>Archangiaceae</taxon>
        <taxon>Stigmatella</taxon>
    </lineage>
</organism>
<dbReference type="Proteomes" id="UP000001351">
    <property type="component" value="Chromosome"/>
</dbReference>
<dbReference type="EMBL" id="CP002271">
    <property type="protein sequence ID" value="ADO67930.1"/>
    <property type="molecule type" value="Genomic_DNA"/>
</dbReference>
<keyword evidence="2" id="KW-1185">Reference proteome</keyword>
<dbReference type="eggNOG" id="ENOG5032JHX">
    <property type="taxonomic scope" value="Bacteria"/>
</dbReference>
<evidence type="ECO:0000313" key="2">
    <source>
        <dbReference type="Proteomes" id="UP000001351"/>
    </source>
</evidence>
<gene>
    <name evidence="1" type="ordered locus">STAUR_0121</name>
</gene>
<name>E3FKF7_STIAD</name>
<proteinExistence type="predicted"/>
<dbReference type="KEGG" id="sur:STAUR_0121"/>
<reference evidence="1 2" key="1">
    <citation type="journal article" date="2011" name="Mol. Biol. Evol.">
        <title>Comparative genomic analysis of fruiting body formation in Myxococcales.</title>
        <authorList>
            <person name="Huntley S."/>
            <person name="Hamann N."/>
            <person name="Wegener-Feldbrugge S."/>
            <person name="Treuner-Lange A."/>
            <person name="Kube M."/>
            <person name="Reinhardt R."/>
            <person name="Klages S."/>
            <person name="Muller R."/>
            <person name="Ronning C.M."/>
            <person name="Nierman W.C."/>
            <person name="Sogaard-Andersen L."/>
        </authorList>
    </citation>
    <scope>NUCLEOTIDE SEQUENCE [LARGE SCALE GENOMIC DNA]</scope>
    <source>
        <strain evidence="1 2">DW4/3-1</strain>
    </source>
</reference>
<protein>
    <submittedName>
        <fullName evidence="1">Conserved uncharacterized protein</fullName>
    </submittedName>
</protein>
<dbReference type="AlphaFoldDB" id="E3FKF7"/>
<evidence type="ECO:0000313" key="1">
    <source>
        <dbReference type="EMBL" id="ADO67930.1"/>
    </source>
</evidence>
<dbReference type="OrthoDB" id="5522856at2"/>
<accession>E3FKF7</accession>